<dbReference type="Proteomes" id="UP000245618">
    <property type="component" value="Unassembled WGS sequence"/>
</dbReference>
<name>A0A2U1JZ82_9FLAO</name>
<evidence type="ECO:0000256" key="1">
    <source>
        <dbReference type="SAM" id="SignalP"/>
    </source>
</evidence>
<comment type="caution">
    <text evidence="2">The sequence shown here is derived from an EMBL/GenBank/DDBJ whole genome shotgun (WGS) entry which is preliminary data.</text>
</comment>
<feature type="chain" id="PRO_5015607055" evidence="1">
    <location>
        <begin position="20"/>
        <end position="1151"/>
    </location>
</feature>
<evidence type="ECO:0000313" key="3">
    <source>
        <dbReference type="Proteomes" id="UP000245618"/>
    </source>
</evidence>
<dbReference type="RefSeq" id="WP_116761610.1">
    <property type="nucleotide sequence ID" value="NZ_QCZH01000004.1"/>
</dbReference>
<protein>
    <submittedName>
        <fullName evidence="2">Uncharacterized protein</fullName>
    </submittedName>
</protein>
<organism evidence="2 3">
    <name type="scientific">Flavobacterium laiguense</name>
    <dbReference type="NCBI Taxonomy" id="2169409"/>
    <lineage>
        <taxon>Bacteria</taxon>
        <taxon>Pseudomonadati</taxon>
        <taxon>Bacteroidota</taxon>
        <taxon>Flavobacteriia</taxon>
        <taxon>Flavobacteriales</taxon>
        <taxon>Flavobacteriaceae</taxon>
        <taxon>Flavobacterium</taxon>
    </lineage>
</organism>
<proteinExistence type="predicted"/>
<keyword evidence="1" id="KW-0732">Signal</keyword>
<gene>
    <name evidence="2" type="ORF">DB891_06055</name>
</gene>
<dbReference type="AlphaFoldDB" id="A0A2U1JZ82"/>
<dbReference type="EMBL" id="QCZH01000004">
    <property type="protein sequence ID" value="PWA10254.1"/>
    <property type="molecule type" value="Genomic_DNA"/>
</dbReference>
<accession>A0A2U1JZ82</accession>
<sequence>MFKNVLFWVVLFCFSGLQAQETNSGYSTKKIAFTTDTIHLETGSINSYAFKVLDSKNQAIDSSLYQINFSKGILLFKDKNQSITDSVTVHYLKFPDLLTKEYSIYDSSKIIDNEATNQNLYKIESVATKKNTPFDGLVTKGSLSRGVTVGNNQNAVVNSNLDFQITGKISDKVSIRASIQDTNIPVQEGSYSQKLNQYDNIFMELFSDNWNVRAGDVFIGNNTTRFLSFNKKIQGLSTIINLGNEDSKTNLFVSGGLVTGHYASSNFKGQEGNQGPYKLIGQNGELYVLVIIGSERVYVNGVLLKRGETNDYVIDYNSGEIMFTPFFSITSEMRIVIEYQYSEINYTRFVTYDGGSFTNKKFNFGAAVYSENDLKNQPVQQNLSKEQAQVLAEAGDNPNLMIAPSAYLDTYDEKKILYKKTILGAESIYEYSTNASDELYTVTFTLIGLKKGNYILKNEASVDKIFEYVAPINGITQGNYEPIIQLIAPIKSQVATFFGKYNPSKKTAVDFEIAISNSDKNLFSTLDDDNNKGLSGDINTKQRLYSKKWNLDAFANLQVTEANFKPVERINSIEFYRDWNINSAITGNQSLLGTGLNFNSIPNTNSKNLGSITYAFQRLTISNNYSGIKNNINAGFTFNNWAIKTDGSLLKSDDIETTTKFARSVSQVQYNFKKNWIGGTLRFEDNQGTNKTTQQLSLQSQRFNEYGIYTGHGDSTRIYVQLGYLRRTNDSIQSRPEISGFGRVLQRVNTSNSYNFKSQLFKTENRDLSVFVNYRVLDYTDPTLKDTPSLNSRIIYSDQFFKQLVQSNTLYETNSGTMPFQNYTYVEVPAGQGKYTWNDYNNNGIKELEEFEIAPFIDLATYTRIFLPNQIYIKTNQNKFSQSFIINPIIWQNSNSFKKVLSYFYLQSSFILDQKVKNEGDHLDLNPFHSAPENVLGLLASFTNSLFYNRGKRNNSVIYTYMTNQAQNILSVGTIKNKNSFHQLQYQHLLQKSWLFDALAKTILTKAESETFAEKNYSIEGYVLAPKISYLFSKNISLDLFYEYINKENQIGSLDTLLQNRFGTSFSYNGNSKFTANGEVSLYENNFKGNEFSSAGYQMLEGLQTGQNLTWRTLLQMNLTTFLDLNFIYQGRKSETSEAIHTGSVALRAYF</sequence>
<reference evidence="2 3" key="1">
    <citation type="submission" date="2018-04" db="EMBL/GenBank/DDBJ databases">
        <title>Flavobacterium sp. nov., isolated from glacier ice.</title>
        <authorList>
            <person name="Liu Q."/>
            <person name="Xin Y.-H."/>
        </authorList>
    </citation>
    <scope>NUCLEOTIDE SEQUENCE [LARGE SCALE GENOMIC DNA]</scope>
    <source>
        <strain evidence="2 3">LB2P30</strain>
    </source>
</reference>
<feature type="signal peptide" evidence="1">
    <location>
        <begin position="1"/>
        <end position="19"/>
    </location>
</feature>
<dbReference type="OrthoDB" id="9815802at2"/>
<keyword evidence="3" id="KW-1185">Reference proteome</keyword>
<evidence type="ECO:0000313" key="2">
    <source>
        <dbReference type="EMBL" id="PWA10254.1"/>
    </source>
</evidence>